<evidence type="ECO:0000313" key="2">
    <source>
        <dbReference type="EMBL" id="MCY9521490.1"/>
    </source>
</evidence>
<dbReference type="PROSITE" id="PS50011">
    <property type="entry name" value="PROTEIN_KINASE_DOM"/>
    <property type="match status" value="1"/>
</dbReference>
<sequence>MIDSNYELLSQHYPISRVLLIEKMGQGMTSEARLVVTTEGRYILRKLRDEEQGTTEYNIYKRLEPYKITPEIVLSKQEAPYIRLDDGCYNLQRYIESHPRQSITDFYQLGQTVSLFHYAMRDTRHIIGQKDRFCLESMWDDVKELKNGFEIIQAIQHPVERAISYCHEMRGFIHADLGAWNILIGSTGVYMWMVRGMVAIVKQFGMNERTRQYCNASMKRLHQIDDIIKQA</sequence>
<organism evidence="2 3">
    <name type="scientific">Paenibacillus apiarius</name>
    <dbReference type="NCBI Taxonomy" id="46240"/>
    <lineage>
        <taxon>Bacteria</taxon>
        <taxon>Bacillati</taxon>
        <taxon>Bacillota</taxon>
        <taxon>Bacilli</taxon>
        <taxon>Bacillales</taxon>
        <taxon>Paenibacillaceae</taxon>
        <taxon>Paenibacillus</taxon>
    </lineage>
</organism>
<name>A0ABT4DXK4_9BACL</name>
<evidence type="ECO:0000259" key="1">
    <source>
        <dbReference type="PROSITE" id="PS50011"/>
    </source>
</evidence>
<dbReference type="InterPro" id="IPR011009">
    <property type="entry name" value="Kinase-like_dom_sf"/>
</dbReference>
<gene>
    <name evidence="2" type="ORF">M5X09_17755</name>
</gene>
<feature type="domain" description="Protein kinase" evidence="1">
    <location>
        <begin position="18"/>
        <end position="231"/>
    </location>
</feature>
<dbReference type="EMBL" id="JAMDLW010000023">
    <property type="protein sequence ID" value="MCY9521490.1"/>
    <property type="molecule type" value="Genomic_DNA"/>
</dbReference>
<reference evidence="2 3" key="1">
    <citation type="submission" date="2022-05" db="EMBL/GenBank/DDBJ databases">
        <title>Genome Sequencing of Bee-Associated Microbes.</title>
        <authorList>
            <person name="Dunlap C."/>
        </authorList>
    </citation>
    <scope>NUCLEOTIDE SEQUENCE [LARGE SCALE GENOMIC DNA]</scope>
    <source>
        <strain evidence="2 3">NRRL NRS-1438</strain>
    </source>
</reference>
<protein>
    <recommendedName>
        <fullName evidence="1">Protein kinase domain-containing protein</fullName>
    </recommendedName>
</protein>
<dbReference type="Proteomes" id="UP001207626">
    <property type="component" value="Unassembled WGS sequence"/>
</dbReference>
<dbReference type="RefSeq" id="WP_268601513.1">
    <property type="nucleotide sequence ID" value="NZ_JAMDLV010000006.1"/>
</dbReference>
<dbReference type="SUPFAM" id="SSF56112">
    <property type="entry name" value="Protein kinase-like (PK-like)"/>
    <property type="match status" value="1"/>
</dbReference>
<keyword evidence="3" id="KW-1185">Reference proteome</keyword>
<accession>A0ABT4DXK4</accession>
<comment type="caution">
    <text evidence="2">The sequence shown here is derived from an EMBL/GenBank/DDBJ whole genome shotgun (WGS) entry which is preliminary data.</text>
</comment>
<evidence type="ECO:0000313" key="3">
    <source>
        <dbReference type="Proteomes" id="UP001207626"/>
    </source>
</evidence>
<dbReference type="InterPro" id="IPR000719">
    <property type="entry name" value="Prot_kinase_dom"/>
</dbReference>
<proteinExistence type="predicted"/>